<name>A0AAE4MF65_9EURY</name>
<dbReference type="AlphaFoldDB" id="A0AAE4MF65"/>
<dbReference type="EMBL" id="JAWDKB010000002">
    <property type="protein sequence ID" value="MDV0443261.1"/>
    <property type="molecule type" value="Genomic_DNA"/>
</dbReference>
<accession>A0AAE4MF65</accession>
<dbReference type="Proteomes" id="UP001283212">
    <property type="component" value="Unassembled WGS sequence"/>
</dbReference>
<evidence type="ECO:0000313" key="2">
    <source>
        <dbReference type="Proteomes" id="UP001283212"/>
    </source>
</evidence>
<reference evidence="1 2" key="1">
    <citation type="submission" date="2023-06" db="EMBL/GenBank/DDBJ databases">
        <title>Genome sequence of Methancorpusculaceae sp. Cs1.</title>
        <authorList>
            <person name="Protasov E."/>
            <person name="Platt K."/>
            <person name="Poehlein A."/>
            <person name="Daniel R."/>
            <person name="Brune A."/>
        </authorList>
    </citation>
    <scope>NUCLEOTIDE SEQUENCE [LARGE SCALE GENOMIC DNA]</scope>
    <source>
        <strain evidence="1 2">Cs1</strain>
    </source>
</reference>
<sequence length="93" mass="10586">MDIQQDGPRPLSHITVTDEVIAYMDKRGGDFRISTSCSGPTLMPIKITPVKPSDIPIKAGDHLIYISRYQVQWISEINMRLVPRILYTENDDL</sequence>
<protein>
    <submittedName>
        <fullName evidence="1">Uncharacterized protein</fullName>
    </submittedName>
</protein>
<organism evidence="1 2">
    <name type="scientific">Methanorbis rubei</name>
    <dbReference type="NCBI Taxonomy" id="3028300"/>
    <lineage>
        <taxon>Archaea</taxon>
        <taxon>Methanobacteriati</taxon>
        <taxon>Methanobacteriota</taxon>
        <taxon>Stenosarchaea group</taxon>
        <taxon>Methanomicrobia</taxon>
        <taxon>Methanomicrobiales</taxon>
        <taxon>Methanocorpusculaceae</taxon>
        <taxon>Methanorbis</taxon>
    </lineage>
</organism>
<evidence type="ECO:0000313" key="1">
    <source>
        <dbReference type="EMBL" id="MDV0443261.1"/>
    </source>
</evidence>
<dbReference type="RefSeq" id="WP_338093264.1">
    <property type="nucleotide sequence ID" value="NZ_JAWDKB010000002.1"/>
</dbReference>
<keyword evidence="2" id="KW-1185">Reference proteome</keyword>
<gene>
    <name evidence="1" type="ORF">McpCs1_06310</name>
</gene>
<proteinExistence type="predicted"/>
<comment type="caution">
    <text evidence="1">The sequence shown here is derived from an EMBL/GenBank/DDBJ whole genome shotgun (WGS) entry which is preliminary data.</text>
</comment>